<comment type="caution">
    <text evidence="3">The sequence shown here is derived from an EMBL/GenBank/DDBJ whole genome shotgun (WGS) entry which is preliminary data.</text>
</comment>
<accession>A0A8J3IEN3</accession>
<dbReference type="AlphaFoldDB" id="A0A8J3IEN3"/>
<evidence type="ECO:0000313" key="1">
    <source>
        <dbReference type="EMBL" id="GHO49380.1"/>
    </source>
</evidence>
<dbReference type="EMBL" id="BNJF01000005">
    <property type="protein sequence ID" value="GHO49380.1"/>
    <property type="molecule type" value="Genomic_DNA"/>
</dbReference>
<proteinExistence type="predicted"/>
<evidence type="ECO:0000313" key="4">
    <source>
        <dbReference type="Proteomes" id="UP000612362"/>
    </source>
</evidence>
<dbReference type="EMBL" id="BNJF01000006">
    <property type="protein sequence ID" value="GHO49852.1"/>
    <property type="molecule type" value="Genomic_DNA"/>
</dbReference>
<protein>
    <submittedName>
        <fullName evidence="3">Uncharacterized protein</fullName>
    </submittedName>
</protein>
<sequence length="96" mass="10906">MSRIWEGPQVPSDLGKERFQHALTDPSDRIESFHRLLLRGKALFDFPIQPCDTALKVLDHHEEFPQQEAVMGSHAALQGRNQGIPFVGRSSQRQIC</sequence>
<reference evidence="3" key="1">
    <citation type="submission" date="2020-10" db="EMBL/GenBank/DDBJ databases">
        <title>Taxonomic study of unclassified bacteria belonging to the class Ktedonobacteria.</title>
        <authorList>
            <person name="Yabe S."/>
            <person name="Wang C.M."/>
            <person name="Zheng Y."/>
            <person name="Sakai Y."/>
            <person name="Cavaletti L."/>
            <person name="Monciardini P."/>
            <person name="Donadio S."/>
        </authorList>
    </citation>
    <scope>NUCLEOTIDE SEQUENCE</scope>
    <source>
        <strain evidence="3">SOSP1-1</strain>
    </source>
</reference>
<dbReference type="Proteomes" id="UP000612362">
    <property type="component" value="Unassembled WGS sequence"/>
</dbReference>
<dbReference type="EMBL" id="BNJF01000008">
    <property type="protein sequence ID" value="GHO50584.1"/>
    <property type="molecule type" value="Genomic_DNA"/>
</dbReference>
<keyword evidence="4" id="KW-1185">Reference proteome</keyword>
<evidence type="ECO:0000313" key="3">
    <source>
        <dbReference type="EMBL" id="GHO50584.1"/>
    </source>
</evidence>
<name>A0A8J3IEN3_9CHLR</name>
<organism evidence="3 4">
    <name type="scientific">Ktedonospora formicarum</name>
    <dbReference type="NCBI Taxonomy" id="2778364"/>
    <lineage>
        <taxon>Bacteria</taxon>
        <taxon>Bacillati</taxon>
        <taxon>Chloroflexota</taxon>
        <taxon>Ktedonobacteria</taxon>
        <taxon>Ktedonobacterales</taxon>
        <taxon>Ktedonobacteraceae</taxon>
        <taxon>Ktedonospora</taxon>
    </lineage>
</organism>
<evidence type="ECO:0000313" key="2">
    <source>
        <dbReference type="EMBL" id="GHO49852.1"/>
    </source>
</evidence>
<gene>
    <name evidence="1" type="ORF">KSX_75430</name>
    <name evidence="2" type="ORF">KSX_80150</name>
    <name evidence="3" type="ORF">KSX_87470</name>
</gene>